<proteinExistence type="predicted"/>
<gene>
    <name evidence="2" type="ORF">GCM10007291_25290</name>
</gene>
<evidence type="ECO:0000313" key="2">
    <source>
        <dbReference type="EMBL" id="GHC24711.1"/>
    </source>
</evidence>
<dbReference type="EMBL" id="BMYI01000007">
    <property type="protein sequence ID" value="GHC24711.1"/>
    <property type="molecule type" value="Genomic_DNA"/>
</dbReference>
<dbReference type="InterPro" id="IPR032710">
    <property type="entry name" value="NTF2-like_dom_sf"/>
</dbReference>
<comment type="caution">
    <text evidence="2">The sequence shown here is derived from an EMBL/GenBank/DDBJ whole genome shotgun (WGS) entry which is preliminary data.</text>
</comment>
<sequence>MTLTADDLKATFDAFNRHDIDAVMTHFAEDCVFTTVGGSEVFGTRIEGRDAIAQAFVAVWTAMPDAEWADHRHFVCGDRAVSEWTFRGTDAEGRRTEAQGVDLFTLRDDKLVMKQAFRKQRPVIQTR</sequence>
<dbReference type="SUPFAM" id="SSF54427">
    <property type="entry name" value="NTF2-like"/>
    <property type="match status" value="1"/>
</dbReference>
<protein>
    <submittedName>
        <fullName evidence="2">Transcriptional regulator</fullName>
    </submittedName>
</protein>
<dbReference type="Pfam" id="PF12680">
    <property type="entry name" value="SnoaL_2"/>
    <property type="match status" value="1"/>
</dbReference>
<evidence type="ECO:0000259" key="1">
    <source>
        <dbReference type="Pfam" id="PF12680"/>
    </source>
</evidence>
<name>A0ABQ3FIC6_9RHOB</name>
<dbReference type="RefSeq" id="WP_189381223.1">
    <property type="nucleotide sequence ID" value="NZ_BMYI01000007.1"/>
</dbReference>
<accession>A0ABQ3FIC6</accession>
<dbReference type="Proteomes" id="UP000658305">
    <property type="component" value="Unassembled WGS sequence"/>
</dbReference>
<dbReference type="Gene3D" id="3.10.450.50">
    <property type="match status" value="1"/>
</dbReference>
<organism evidence="2 3">
    <name type="scientific">Gemmobacter nanjingensis</name>
    <dbReference type="NCBI Taxonomy" id="488454"/>
    <lineage>
        <taxon>Bacteria</taxon>
        <taxon>Pseudomonadati</taxon>
        <taxon>Pseudomonadota</taxon>
        <taxon>Alphaproteobacteria</taxon>
        <taxon>Rhodobacterales</taxon>
        <taxon>Paracoccaceae</taxon>
        <taxon>Gemmobacter</taxon>
    </lineage>
</organism>
<keyword evidence="3" id="KW-1185">Reference proteome</keyword>
<reference evidence="3" key="1">
    <citation type="journal article" date="2019" name="Int. J. Syst. Evol. Microbiol.">
        <title>The Global Catalogue of Microorganisms (GCM) 10K type strain sequencing project: providing services to taxonomists for standard genome sequencing and annotation.</title>
        <authorList>
            <consortium name="The Broad Institute Genomics Platform"/>
            <consortium name="The Broad Institute Genome Sequencing Center for Infectious Disease"/>
            <person name="Wu L."/>
            <person name="Ma J."/>
        </authorList>
    </citation>
    <scope>NUCLEOTIDE SEQUENCE [LARGE SCALE GENOMIC DNA]</scope>
    <source>
        <strain evidence="3">KCTC 23298</strain>
    </source>
</reference>
<evidence type="ECO:0000313" key="3">
    <source>
        <dbReference type="Proteomes" id="UP000658305"/>
    </source>
</evidence>
<feature type="domain" description="SnoaL-like" evidence="1">
    <location>
        <begin position="9"/>
        <end position="112"/>
    </location>
</feature>
<dbReference type="InterPro" id="IPR037401">
    <property type="entry name" value="SnoaL-like"/>
</dbReference>